<dbReference type="InterPro" id="IPR036047">
    <property type="entry name" value="F-box-like_dom_sf"/>
</dbReference>
<evidence type="ECO:0008006" key="4">
    <source>
        <dbReference type="Google" id="ProtNLM"/>
    </source>
</evidence>
<name>A0A7N0U6J8_KALFE</name>
<feature type="transmembrane region" description="Helical" evidence="1">
    <location>
        <begin position="288"/>
        <end position="308"/>
    </location>
</feature>
<dbReference type="Gene3D" id="1.20.1280.50">
    <property type="match status" value="1"/>
</dbReference>
<keyword evidence="3" id="KW-1185">Reference proteome</keyword>
<keyword evidence="1" id="KW-1133">Transmembrane helix</keyword>
<organism evidence="2 3">
    <name type="scientific">Kalanchoe fedtschenkoi</name>
    <name type="common">Lavender scallops</name>
    <name type="synonym">South American air plant</name>
    <dbReference type="NCBI Taxonomy" id="63787"/>
    <lineage>
        <taxon>Eukaryota</taxon>
        <taxon>Viridiplantae</taxon>
        <taxon>Streptophyta</taxon>
        <taxon>Embryophyta</taxon>
        <taxon>Tracheophyta</taxon>
        <taxon>Spermatophyta</taxon>
        <taxon>Magnoliopsida</taxon>
        <taxon>eudicotyledons</taxon>
        <taxon>Gunneridae</taxon>
        <taxon>Pentapetalae</taxon>
        <taxon>Saxifragales</taxon>
        <taxon>Crassulaceae</taxon>
        <taxon>Kalanchoe</taxon>
    </lineage>
</organism>
<evidence type="ECO:0000313" key="3">
    <source>
        <dbReference type="Proteomes" id="UP000594263"/>
    </source>
</evidence>
<evidence type="ECO:0000313" key="2">
    <source>
        <dbReference type="EnsemblPlants" id="Kaladp0056s0044.1.v1.1"/>
    </source>
</evidence>
<dbReference type="InterPro" id="IPR045283">
    <property type="entry name" value="AT3G44326-like"/>
</dbReference>
<proteinExistence type="predicted"/>
<dbReference type="PANTHER" id="PTHR33736:SF18">
    <property type="entry name" value="F-BOX DOMAIN-CONTAINING PROTEIN"/>
    <property type="match status" value="1"/>
</dbReference>
<keyword evidence="1" id="KW-0812">Transmembrane</keyword>
<keyword evidence="1" id="KW-0472">Membrane</keyword>
<accession>A0A7N0U6J8</accession>
<evidence type="ECO:0000256" key="1">
    <source>
        <dbReference type="SAM" id="Phobius"/>
    </source>
</evidence>
<dbReference type="Proteomes" id="UP000594263">
    <property type="component" value="Unplaced"/>
</dbReference>
<dbReference type="PANTHER" id="PTHR33736">
    <property type="entry name" value="F-BOX PROTEIN-RELATED"/>
    <property type="match status" value="1"/>
</dbReference>
<reference evidence="2" key="1">
    <citation type="submission" date="2021-01" db="UniProtKB">
        <authorList>
            <consortium name="EnsemblPlants"/>
        </authorList>
    </citation>
    <scope>IDENTIFICATION</scope>
</reference>
<dbReference type="AlphaFoldDB" id="A0A7N0U6J8"/>
<sequence length="315" mass="35507">MTATAALHSDILRTHILSRLDGPTLASLTCSSSHLRDLIEQDEALWRRVSVATWPSISHPLVQELVSSFPARHRSLFTDSYPLLTHRPTRVSATTHQLHPPHQLVSAVDLYYDGKPVLSRFVTTDATGDCFRTSPFHVDVPGPDESAEKLSLSWILIDPARKKSANMSSLFPVSVQRHWMTKNVHVRFETIVAGLGGGSAFAQCSIEVTLVGRKEEGGFVQAGMEVKMAVEDMEGRSVSGEESLVILGMAVESGERRRVRRGDEQERYREYMEMKRQRRAARDKKERAFDVLFVAVSFCMFVSLWFFLLSRKTRS</sequence>
<dbReference type="Gramene" id="Kaladp0056s0044.1.v1.1">
    <property type="protein sequence ID" value="Kaladp0056s0044.1.v1.1"/>
    <property type="gene ID" value="Kaladp0056s0044.v1.1"/>
</dbReference>
<dbReference type="SUPFAM" id="SSF81383">
    <property type="entry name" value="F-box domain"/>
    <property type="match status" value="1"/>
</dbReference>
<protein>
    <recommendedName>
        <fullName evidence="4">F-box domain-containing protein</fullName>
    </recommendedName>
</protein>
<dbReference type="EnsemblPlants" id="Kaladp0056s0044.1.v1.1">
    <property type="protein sequence ID" value="Kaladp0056s0044.1.v1.1"/>
    <property type="gene ID" value="Kaladp0056s0044.v1.1"/>
</dbReference>
<dbReference type="OMA" id="RLDMICI"/>